<dbReference type="RefSeq" id="WP_229122523.1">
    <property type="nucleotide sequence ID" value="NZ_CP064791.1"/>
</dbReference>
<evidence type="ECO:0000313" key="2">
    <source>
        <dbReference type="EMBL" id="QSG14514.1"/>
    </source>
</evidence>
<organism evidence="2 3">
    <name type="scientific">Halapricum desulfuricans</name>
    <dbReference type="NCBI Taxonomy" id="2841257"/>
    <lineage>
        <taxon>Archaea</taxon>
        <taxon>Methanobacteriati</taxon>
        <taxon>Methanobacteriota</taxon>
        <taxon>Stenosarchaea group</taxon>
        <taxon>Halobacteria</taxon>
        <taxon>Halobacteriales</taxon>
        <taxon>Haloarculaceae</taxon>
        <taxon>Halapricum</taxon>
    </lineage>
</organism>
<evidence type="ECO:0000313" key="3">
    <source>
        <dbReference type="Proteomes" id="UP000663292"/>
    </source>
</evidence>
<name>A0A897NPZ0_9EURY</name>
<keyword evidence="3" id="KW-1185">Reference proteome</keyword>
<feature type="transmembrane region" description="Helical" evidence="1">
    <location>
        <begin position="110"/>
        <end position="129"/>
    </location>
</feature>
<proteinExistence type="predicted"/>
<dbReference type="EMBL" id="CP064791">
    <property type="protein sequence ID" value="QSG14514.1"/>
    <property type="molecule type" value="Genomic_DNA"/>
</dbReference>
<accession>A0A897NPZ0</accession>
<keyword evidence="1" id="KW-0472">Membrane</keyword>
<evidence type="ECO:0000256" key="1">
    <source>
        <dbReference type="SAM" id="Phobius"/>
    </source>
</evidence>
<feature type="transmembrane region" description="Helical" evidence="1">
    <location>
        <begin position="27"/>
        <end position="56"/>
    </location>
</feature>
<gene>
    <name evidence="2" type="ORF">HSEST_0978</name>
</gene>
<sequence length="145" mass="16365">MASPIAEWLVTVRSTPTEEFAWWKYHVAFFLSVFVAFPAILLSSPDGIFGGLWRFFGIAGGVRSALNVALWGLGVVLAVSWIGALFGYYYDAKYIDTLEVDYSPHWKAYVLLHLTFFVGAFLAVPIYTIQRLRHVGIPLFAKERL</sequence>
<dbReference type="GeneID" id="68857611"/>
<feature type="transmembrane region" description="Helical" evidence="1">
    <location>
        <begin position="68"/>
        <end position="90"/>
    </location>
</feature>
<keyword evidence="1" id="KW-1133">Transmembrane helix</keyword>
<protein>
    <submittedName>
        <fullName evidence="2">Uncharacterized protein</fullName>
    </submittedName>
</protein>
<reference evidence="2 3" key="1">
    <citation type="submission" date="2020-11" db="EMBL/GenBank/DDBJ databases">
        <title>Carbohydrate-dependent, anaerobic sulfur respiration: A novel catabolism in halophilic archaea.</title>
        <authorList>
            <person name="Sorokin D.Y."/>
            <person name="Messina E."/>
            <person name="Smedile F."/>
            <person name="La Cono V."/>
            <person name="Hallsworth J.E."/>
            <person name="Yakimov M.M."/>
        </authorList>
    </citation>
    <scope>NUCLEOTIDE SEQUENCE [LARGE SCALE GENOMIC DNA]</scope>
    <source>
        <strain evidence="2 3">HSR-Est</strain>
    </source>
</reference>
<dbReference type="AlphaFoldDB" id="A0A897NPZ0"/>
<keyword evidence="1" id="KW-0812">Transmembrane</keyword>
<dbReference type="Proteomes" id="UP000663292">
    <property type="component" value="Chromosome"/>
</dbReference>